<keyword evidence="2" id="KW-0378">Hydrolase</keyword>
<dbReference type="InterPro" id="IPR001539">
    <property type="entry name" value="Peptidase_U32"/>
</dbReference>
<dbReference type="InterPro" id="IPR032525">
    <property type="entry name" value="Peptidase_U32_C"/>
</dbReference>
<evidence type="ECO:0000313" key="5">
    <source>
        <dbReference type="EMBL" id="TKI06701.1"/>
    </source>
</evidence>
<dbReference type="Pfam" id="PF16325">
    <property type="entry name" value="Peptidase_U32_C"/>
    <property type="match status" value="1"/>
</dbReference>
<evidence type="ECO:0000256" key="3">
    <source>
        <dbReference type="ARBA" id="ARBA00038374"/>
    </source>
</evidence>
<proteinExistence type="inferred from homology"/>
<keyword evidence="6" id="KW-1185">Reference proteome</keyword>
<evidence type="ECO:0000256" key="2">
    <source>
        <dbReference type="ARBA" id="ARBA00022801"/>
    </source>
</evidence>
<evidence type="ECO:0000259" key="4">
    <source>
        <dbReference type="Pfam" id="PF16325"/>
    </source>
</evidence>
<accession>A0ABY2SM16</accession>
<gene>
    <name evidence="5" type="ORF">FCN80_08885</name>
</gene>
<keyword evidence="1" id="KW-0645">Protease</keyword>
<protein>
    <submittedName>
        <fullName evidence="5">U32 family peptidase</fullName>
    </submittedName>
</protein>
<name>A0ABY2SM16_9HYPH</name>
<evidence type="ECO:0000313" key="6">
    <source>
        <dbReference type="Proteomes" id="UP000305202"/>
    </source>
</evidence>
<dbReference type="RefSeq" id="WP_136989806.1">
    <property type="nucleotide sequence ID" value="NZ_SZPQ01000010.1"/>
</dbReference>
<comment type="caution">
    <text evidence="5">The sequence shown here is derived from an EMBL/GenBank/DDBJ whole genome shotgun (WGS) entry which is preliminary data.</text>
</comment>
<dbReference type="PANTHER" id="PTHR30217:SF6">
    <property type="entry name" value="TRNA HYDROXYLATION PROTEIN P"/>
    <property type="match status" value="1"/>
</dbReference>
<dbReference type="Proteomes" id="UP000305202">
    <property type="component" value="Unassembled WGS sequence"/>
</dbReference>
<dbReference type="InterPro" id="IPR051454">
    <property type="entry name" value="RNA/ubiquinone_mod_enzymes"/>
</dbReference>
<organism evidence="5 6">
    <name type="scientific">Martelella alba</name>
    <dbReference type="NCBI Taxonomy" id="2590451"/>
    <lineage>
        <taxon>Bacteria</taxon>
        <taxon>Pseudomonadati</taxon>
        <taxon>Pseudomonadota</taxon>
        <taxon>Alphaproteobacteria</taxon>
        <taxon>Hyphomicrobiales</taxon>
        <taxon>Aurantimonadaceae</taxon>
        <taxon>Martelella</taxon>
    </lineage>
</organism>
<dbReference type="PROSITE" id="PS01276">
    <property type="entry name" value="PEPTIDASE_U32"/>
    <property type="match status" value="1"/>
</dbReference>
<dbReference type="Gene3D" id="2.40.30.10">
    <property type="entry name" value="Translation factors"/>
    <property type="match status" value="1"/>
</dbReference>
<reference evidence="5 6" key="1">
    <citation type="submission" date="2019-04" db="EMBL/GenBank/DDBJ databases">
        <authorList>
            <person name="Li M."/>
            <person name="Gao C."/>
        </authorList>
    </citation>
    <scope>NUCLEOTIDE SEQUENCE [LARGE SCALE GENOMIC DNA]</scope>
    <source>
        <strain evidence="5 6">BGMRC 2031</strain>
    </source>
</reference>
<dbReference type="Pfam" id="PF01136">
    <property type="entry name" value="Peptidase_U32"/>
    <property type="match status" value="1"/>
</dbReference>
<dbReference type="PANTHER" id="PTHR30217">
    <property type="entry name" value="PEPTIDASE U32 FAMILY"/>
    <property type="match status" value="1"/>
</dbReference>
<comment type="similarity">
    <text evidence="3">Belongs to the peptidase U32 family.</text>
</comment>
<sequence length="463" mass="51588">MCKPELLSPAGSLKNMRYAFAYGADAIYAGQPRYSLRVRNNEFNHANLAVGIGEAHALGKKFYVVVNIAPHNAKLKTFIRDLQPVIDMGPDALIMSDPGLIMMVRQAFPTMPVHLSVQANAVNWATVRFWRQAGLSRVILSRELSLEEIAEIRREVPDIELEVFIHGALCMAYSGRCLLSGYINKRDPNQGTCTNACRWEYKVQEGKEDEIGNIVQRYEPIPVATVEPTLGIGAPTDKVFLIEENQRPGEYMTAFEDEHGSYIMNSKDLRAVAHVERLAAMGVHSLKIEGRTKSFYYCARTAQVYRRAIDDAAAGKPFDPTLLRTLEGLAHRGYTEGFLRRHAHEDMQNYEYGYSVSDTQQFVGEFTGVRRDGLAEVAVKNRFSLGDSVELMTPQGNILFTLDRMFDGKGHTTTMAPGNGHIVYLPVPETLDIRFALLLRNLNGTTTRDPLGKAAAHAMSKAG</sequence>
<dbReference type="NCBIfam" id="NF011996">
    <property type="entry name" value="PRK15452.1"/>
    <property type="match status" value="1"/>
</dbReference>
<evidence type="ECO:0000256" key="1">
    <source>
        <dbReference type="ARBA" id="ARBA00022670"/>
    </source>
</evidence>
<feature type="domain" description="Peptidase family U32 C-terminal" evidence="4">
    <location>
        <begin position="359"/>
        <end position="440"/>
    </location>
</feature>
<dbReference type="EMBL" id="SZPQ01000010">
    <property type="protein sequence ID" value="TKI06701.1"/>
    <property type="molecule type" value="Genomic_DNA"/>
</dbReference>